<keyword evidence="11" id="KW-1185">Reference proteome</keyword>
<evidence type="ECO:0000256" key="6">
    <source>
        <dbReference type="ARBA" id="ARBA00023002"/>
    </source>
</evidence>
<keyword evidence="8" id="KW-0411">Iron-sulfur</keyword>
<keyword evidence="6 10" id="KW-0560">Oxidoreductase</keyword>
<dbReference type="InterPro" id="IPR017900">
    <property type="entry name" value="4Fe4S_Fe_S_CS"/>
</dbReference>
<dbReference type="AlphaFoldDB" id="A0A7X6DLC6"/>
<evidence type="ECO:0000256" key="5">
    <source>
        <dbReference type="ARBA" id="ARBA00022785"/>
    </source>
</evidence>
<reference evidence="10 11" key="1">
    <citation type="journal article" date="2020" name="Nature">
        <title>Bacterial chemolithoautotrophy via manganese oxidation.</title>
        <authorList>
            <person name="Yu H."/>
            <person name="Leadbetter J.R."/>
        </authorList>
    </citation>
    <scope>NUCLEOTIDE SEQUENCE [LARGE SCALE GENOMIC DNA]</scope>
    <source>
        <strain evidence="10 11">Mn-1</strain>
    </source>
</reference>
<keyword evidence="7" id="KW-0408">Iron</keyword>
<evidence type="ECO:0000256" key="8">
    <source>
        <dbReference type="ARBA" id="ARBA00023014"/>
    </source>
</evidence>
<keyword evidence="3" id="KW-0819">tRNA processing</keyword>
<dbReference type="Proteomes" id="UP000534783">
    <property type="component" value="Unassembled WGS sequence"/>
</dbReference>
<dbReference type="EMBL" id="VTOW01000001">
    <property type="protein sequence ID" value="NKE69184.1"/>
    <property type="molecule type" value="Genomic_DNA"/>
</dbReference>
<dbReference type="GO" id="GO:0052693">
    <property type="term" value="F:epoxyqueuosine reductase activity"/>
    <property type="evidence" value="ECO:0007669"/>
    <property type="project" value="UniProtKB-EC"/>
</dbReference>
<keyword evidence="1" id="KW-0004">4Fe-4S</keyword>
<keyword evidence="5" id="KW-0671">Queuosine biosynthesis</keyword>
<dbReference type="FunFam" id="3.30.70.20:FF:000037">
    <property type="entry name" value="Epoxyqueuosine reductase"/>
    <property type="match status" value="1"/>
</dbReference>
<dbReference type="EC" id="1.17.99.6" evidence="10"/>
<dbReference type="GO" id="GO:0046872">
    <property type="term" value="F:metal ion binding"/>
    <property type="evidence" value="ECO:0007669"/>
    <property type="project" value="UniProtKB-KW"/>
</dbReference>
<protein>
    <submittedName>
        <fullName evidence="10">tRNA epoxyqueuosine(34) reductase QueG</fullName>
        <ecNumber evidence="10">1.17.99.6</ecNumber>
    </submittedName>
</protein>
<dbReference type="GO" id="GO:0051539">
    <property type="term" value="F:4 iron, 4 sulfur cluster binding"/>
    <property type="evidence" value="ECO:0007669"/>
    <property type="project" value="UniProtKB-KW"/>
</dbReference>
<dbReference type="InterPro" id="IPR013542">
    <property type="entry name" value="QueG_DUF1730"/>
</dbReference>
<dbReference type="InterPro" id="IPR017896">
    <property type="entry name" value="4Fe4S_Fe-S-bd"/>
</dbReference>
<evidence type="ECO:0000313" key="11">
    <source>
        <dbReference type="Proteomes" id="UP000534783"/>
    </source>
</evidence>
<feature type="domain" description="4Fe-4S ferredoxin-type" evidence="9">
    <location>
        <begin position="180"/>
        <end position="212"/>
    </location>
</feature>
<evidence type="ECO:0000256" key="1">
    <source>
        <dbReference type="ARBA" id="ARBA00022485"/>
    </source>
</evidence>
<dbReference type="PANTHER" id="PTHR30002:SF4">
    <property type="entry name" value="EPOXYQUEUOSINE REDUCTASE"/>
    <property type="match status" value="1"/>
</dbReference>
<name>A0A7X6DLC6_9BACT</name>
<dbReference type="PROSITE" id="PS00198">
    <property type="entry name" value="4FE4S_FER_1"/>
    <property type="match status" value="1"/>
</dbReference>
<dbReference type="PANTHER" id="PTHR30002">
    <property type="entry name" value="EPOXYQUEUOSINE REDUCTASE"/>
    <property type="match status" value="1"/>
</dbReference>
<organism evidence="10 11">
    <name type="scientific">Candidatus Manganitrophus noduliformans</name>
    <dbReference type="NCBI Taxonomy" id="2606439"/>
    <lineage>
        <taxon>Bacteria</taxon>
        <taxon>Pseudomonadati</taxon>
        <taxon>Nitrospirota</taxon>
        <taxon>Nitrospiria</taxon>
        <taxon>Candidatus Troglogloeales</taxon>
        <taxon>Candidatus Manganitrophaceae</taxon>
        <taxon>Candidatus Manganitrophus</taxon>
    </lineage>
</organism>
<accession>A0A7X6DLC6</accession>
<dbReference type="RefSeq" id="WP_168057504.1">
    <property type="nucleotide sequence ID" value="NZ_VTOW01000001.1"/>
</dbReference>
<evidence type="ECO:0000256" key="2">
    <source>
        <dbReference type="ARBA" id="ARBA00022490"/>
    </source>
</evidence>
<comment type="caution">
    <text evidence="10">The sequence shown here is derived from an EMBL/GenBank/DDBJ whole genome shotgun (WGS) entry which is preliminary data.</text>
</comment>
<dbReference type="Pfam" id="PF08331">
    <property type="entry name" value="QueG_DUF1730"/>
    <property type="match status" value="1"/>
</dbReference>
<keyword evidence="2" id="KW-0963">Cytoplasm</keyword>
<proteinExistence type="predicted"/>
<dbReference type="NCBIfam" id="TIGR00276">
    <property type="entry name" value="tRNA epoxyqueuosine(34) reductase QueG"/>
    <property type="match status" value="1"/>
</dbReference>
<evidence type="ECO:0000256" key="3">
    <source>
        <dbReference type="ARBA" id="ARBA00022694"/>
    </source>
</evidence>
<dbReference type="PROSITE" id="PS51379">
    <property type="entry name" value="4FE4S_FER_2"/>
    <property type="match status" value="1"/>
</dbReference>
<dbReference type="InterPro" id="IPR004453">
    <property type="entry name" value="QueG"/>
</dbReference>
<gene>
    <name evidence="10" type="primary">queG</name>
    <name evidence="10" type="ORF">MNODULE_00255</name>
</gene>
<dbReference type="GO" id="GO:0008616">
    <property type="term" value="P:tRNA queuosine(34) biosynthetic process"/>
    <property type="evidence" value="ECO:0007669"/>
    <property type="project" value="UniProtKB-KW"/>
</dbReference>
<evidence type="ECO:0000256" key="7">
    <source>
        <dbReference type="ARBA" id="ARBA00023004"/>
    </source>
</evidence>
<evidence type="ECO:0000256" key="4">
    <source>
        <dbReference type="ARBA" id="ARBA00022723"/>
    </source>
</evidence>
<evidence type="ECO:0000313" key="10">
    <source>
        <dbReference type="EMBL" id="NKE69184.1"/>
    </source>
</evidence>
<dbReference type="Gene3D" id="3.30.70.20">
    <property type="match status" value="1"/>
</dbReference>
<dbReference type="Pfam" id="PF13484">
    <property type="entry name" value="Fer4_16"/>
    <property type="match status" value="1"/>
</dbReference>
<sequence length="322" mass="36021">MQRVDLLKRTAEIKSTASGLGFHRVGITSADPVGEAGRRFSEWLADGFAGEMAYLQKSPEVRSDPKLRFPEAKSVICLALNYYPSAPPDPSVPEGSPRGKVARYAWGEDYHTIIEEKLALLISAIEDRGGRCWKGYVDHGPLLERAFAERAGLGFIGKNTTLITPDYGSWVFLAEVVTDLELVEDLPMTSQCGSCRRCLDACPTGALTEAYRLDARRCISYLTIENKKEIPEEFHPQMEGWLFGCDLCQEVCPYNRNPVQTDVERFSPERGAGPSLSLEEIRSIEDNRRFKERFSHTPLVRTKRSGLIRNANAIQVSQGEDD</sequence>
<keyword evidence="4" id="KW-0479">Metal-binding</keyword>
<dbReference type="SUPFAM" id="SSF46548">
    <property type="entry name" value="alpha-helical ferredoxin"/>
    <property type="match status" value="1"/>
</dbReference>
<evidence type="ECO:0000259" key="9">
    <source>
        <dbReference type="PROSITE" id="PS51379"/>
    </source>
</evidence>